<dbReference type="InParanoid" id="A0A1Y2D8H8"/>
<name>A0A1Y2D8H8_9PEZI</name>
<protein>
    <submittedName>
        <fullName evidence="2">Uncharacterized protein</fullName>
    </submittedName>
</protein>
<comment type="caution">
    <text evidence="2">The sequence shown here is derived from an EMBL/GenBank/DDBJ whole genome shotgun (WGS) entry which is preliminary data.</text>
</comment>
<evidence type="ECO:0000313" key="3">
    <source>
        <dbReference type="Proteomes" id="UP000193689"/>
    </source>
</evidence>
<dbReference type="RefSeq" id="XP_040709631.1">
    <property type="nucleotide sequence ID" value="XM_040864617.1"/>
</dbReference>
<dbReference type="EMBL" id="MCFJ01000027">
    <property type="protein sequence ID" value="ORY55484.1"/>
    <property type="molecule type" value="Genomic_DNA"/>
</dbReference>
<dbReference type="AlphaFoldDB" id="A0A1Y2D8H8"/>
<dbReference type="OrthoDB" id="5335351at2759"/>
<dbReference type="STRING" id="1141098.A0A1Y2D8H8"/>
<accession>A0A1Y2D8H8</accession>
<organism evidence="2 3">
    <name type="scientific">Pseudomassariella vexata</name>
    <dbReference type="NCBI Taxonomy" id="1141098"/>
    <lineage>
        <taxon>Eukaryota</taxon>
        <taxon>Fungi</taxon>
        <taxon>Dikarya</taxon>
        <taxon>Ascomycota</taxon>
        <taxon>Pezizomycotina</taxon>
        <taxon>Sordariomycetes</taxon>
        <taxon>Xylariomycetidae</taxon>
        <taxon>Amphisphaeriales</taxon>
        <taxon>Pseudomassariaceae</taxon>
        <taxon>Pseudomassariella</taxon>
    </lineage>
</organism>
<evidence type="ECO:0000313" key="2">
    <source>
        <dbReference type="EMBL" id="ORY55484.1"/>
    </source>
</evidence>
<sequence>MTTTPPSHSPVKGEASPEKISASQQNVDGDTSMNVLPSHKDENSVSDPMPARLKQSVKRNGRAHTEQPAPNPRRHQTPEPSQRQLQKSEESQRSPSTPGHLAAFDWDEFEARYMHALADADKQEHQLLEEFDQLVKYFNVWASTSSSHDNERAVKRLQTRTRYVNISESKLEQKKKHLGEVVKAFQSALALLSQS</sequence>
<feature type="region of interest" description="Disordered" evidence="1">
    <location>
        <begin position="1"/>
        <end position="102"/>
    </location>
</feature>
<dbReference type="Proteomes" id="UP000193689">
    <property type="component" value="Unassembled WGS sequence"/>
</dbReference>
<evidence type="ECO:0000256" key="1">
    <source>
        <dbReference type="SAM" id="MobiDB-lite"/>
    </source>
</evidence>
<keyword evidence="3" id="KW-1185">Reference proteome</keyword>
<gene>
    <name evidence="2" type="ORF">BCR38DRAFT_491112</name>
</gene>
<proteinExistence type="predicted"/>
<reference evidence="2 3" key="1">
    <citation type="submission" date="2016-07" db="EMBL/GenBank/DDBJ databases">
        <title>Pervasive Adenine N6-methylation of Active Genes in Fungi.</title>
        <authorList>
            <consortium name="DOE Joint Genome Institute"/>
            <person name="Mondo S.J."/>
            <person name="Dannebaum R.O."/>
            <person name="Kuo R.C."/>
            <person name="Labutti K."/>
            <person name="Haridas S."/>
            <person name="Kuo A."/>
            <person name="Salamov A."/>
            <person name="Ahrendt S.R."/>
            <person name="Lipzen A."/>
            <person name="Sullivan W."/>
            <person name="Andreopoulos W.B."/>
            <person name="Clum A."/>
            <person name="Lindquist E."/>
            <person name="Daum C."/>
            <person name="Ramamoorthy G.K."/>
            <person name="Gryganskyi A."/>
            <person name="Culley D."/>
            <person name="Magnuson J.K."/>
            <person name="James T.Y."/>
            <person name="O'Malley M.A."/>
            <person name="Stajich J.E."/>
            <person name="Spatafora J.W."/>
            <person name="Visel A."/>
            <person name="Grigoriev I.V."/>
        </authorList>
    </citation>
    <scope>NUCLEOTIDE SEQUENCE [LARGE SCALE GENOMIC DNA]</scope>
    <source>
        <strain evidence="2 3">CBS 129021</strain>
    </source>
</reference>
<dbReference type="GeneID" id="63780829"/>
<feature type="compositionally biased region" description="Polar residues" evidence="1">
    <location>
        <begin position="21"/>
        <end position="35"/>
    </location>
</feature>